<dbReference type="InterPro" id="IPR036374">
    <property type="entry name" value="OxRdtase_Mopterin-bd_sf"/>
</dbReference>
<dbReference type="Gene3D" id="3.90.420.10">
    <property type="entry name" value="Oxidoreductase, molybdopterin-binding domain"/>
    <property type="match status" value="1"/>
</dbReference>
<dbReference type="RefSeq" id="WP_109941011.1">
    <property type="nucleotide sequence ID" value="NZ_CP176366.1"/>
</dbReference>
<keyword evidence="3" id="KW-1185">Reference proteome</keyword>
<organism evidence="2 3">
    <name type="scientific">Methanospirillum stamsii</name>
    <dbReference type="NCBI Taxonomy" id="1277351"/>
    <lineage>
        <taxon>Archaea</taxon>
        <taxon>Methanobacteriati</taxon>
        <taxon>Methanobacteriota</taxon>
        <taxon>Stenosarchaea group</taxon>
        <taxon>Methanomicrobia</taxon>
        <taxon>Methanomicrobiales</taxon>
        <taxon>Methanospirillaceae</taxon>
        <taxon>Methanospirillum</taxon>
    </lineage>
</organism>
<dbReference type="Proteomes" id="UP000245934">
    <property type="component" value="Unassembled WGS sequence"/>
</dbReference>
<dbReference type="PROSITE" id="PS51257">
    <property type="entry name" value="PROKAR_LIPOPROTEIN"/>
    <property type="match status" value="1"/>
</dbReference>
<dbReference type="Pfam" id="PF00174">
    <property type="entry name" value="Oxidored_molyb"/>
    <property type="match status" value="1"/>
</dbReference>
<feature type="domain" description="Oxidoreductase molybdopterin-binding" evidence="1">
    <location>
        <begin position="33"/>
        <end position="185"/>
    </location>
</feature>
<dbReference type="OrthoDB" id="24039at2157"/>
<dbReference type="InterPro" id="IPR000572">
    <property type="entry name" value="OxRdtase_Mopterin-bd_dom"/>
</dbReference>
<comment type="caution">
    <text evidence="2">The sequence shown here is derived from an EMBL/GenBank/DDBJ whole genome shotgun (WGS) entry which is preliminary data.</text>
</comment>
<evidence type="ECO:0000259" key="1">
    <source>
        <dbReference type="Pfam" id="PF00174"/>
    </source>
</evidence>
<dbReference type="SUPFAM" id="SSF56524">
    <property type="entry name" value="Oxidoreductase molybdopterin-binding domain"/>
    <property type="match status" value="1"/>
</dbReference>
<evidence type="ECO:0000313" key="3">
    <source>
        <dbReference type="Proteomes" id="UP000245934"/>
    </source>
</evidence>
<proteinExistence type="predicted"/>
<sequence length="187" mass="20891">MNQKTGWLAVSLIVLSLFMSGCITDDTDENTGDENWNLTLEWDGNTQHMSLSDIRKMPSYTGHAYLVSTTGIRYGPYIGTGALLSDIIGPMGELNETSRLYLYGSDEYLWVLDNIQLKGEGYITFDENLSETENQIITPVLMYELDGKPLSEEDGGPVRFALLSENPGVITEGSGWVKWVSKLELHR</sequence>
<accession>A0A2V2N4S9</accession>
<evidence type="ECO:0000313" key="2">
    <source>
        <dbReference type="EMBL" id="PWR73600.1"/>
    </source>
</evidence>
<name>A0A2V2N4S9_9EURY</name>
<protein>
    <submittedName>
        <fullName evidence="2">Molybdopterin-binding oxidoreductase</fullName>
    </submittedName>
</protein>
<dbReference type="EMBL" id="QGMZ01000018">
    <property type="protein sequence ID" value="PWR73600.1"/>
    <property type="molecule type" value="Genomic_DNA"/>
</dbReference>
<dbReference type="AlphaFoldDB" id="A0A2V2N4S9"/>
<dbReference type="GeneID" id="97608673"/>
<reference evidence="2 3" key="1">
    <citation type="submission" date="2018-05" db="EMBL/GenBank/DDBJ databases">
        <title>Draft genome of Methanospirillum stamsii Pt1.</title>
        <authorList>
            <person name="Dueholm M.S."/>
            <person name="Nielsen P.H."/>
            <person name="Bakmann L.F."/>
            <person name="Otzen D.E."/>
        </authorList>
    </citation>
    <scope>NUCLEOTIDE SEQUENCE [LARGE SCALE GENOMIC DNA]</scope>
    <source>
        <strain evidence="2 3">Pt1</strain>
    </source>
</reference>
<gene>
    <name evidence="2" type="ORF">DLD82_10245</name>
</gene>